<organism evidence="2 3">
    <name type="scientific">Oribacterium sinus F0268</name>
    <dbReference type="NCBI Taxonomy" id="585501"/>
    <lineage>
        <taxon>Bacteria</taxon>
        <taxon>Bacillati</taxon>
        <taxon>Bacillota</taxon>
        <taxon>Clostridia</taxon>
        <taxon>Lachnospirales</taxon>
        <taxon>Lachnospiraceae</taxon>
        <taxon>Oribacterium</taxon>
    </lineage>
</organism>
<name>C2KWE4_9FIRM</name>
<reference evidence="2 3" key="1">
    <citation type="submission" date="2009-04" db="EMBL/GenBank/DDBJ databases">
        <authorList>
            <person name="Qin X."/>
            <person name="Bachman B."/>
            <person name="Battles P."/>
            <person name="Bell A."/>
            <person name="Bess C."/>
            <person name="Bickham C."/>
            <person name="Chaboub L."/>
            <person name="Chen D."/>
            <person name="Coyle M."/>
            <person name="Deiros D.R."/>
            <person name="Dinh H."/>
            <person name="Forbes L."/>
            <person name="Fowler G."/>
            <person name="Francisco L."/>
            <person name="Fu Q."/>
            <person name="Gubbala S."/>
            <person name="Hale W."/>
            <person name="Han Y."/>
            <person name="Hemphill L."/>
            <person name="Highlander S.K."/>
            <person name="Hirani K."/>
            <person name="Hogues M."/>
            <person name="Jackson L."/>
            <person name="Jakkamsetti A."/>
            <person name="Javaid M."/>
            <person name="Jiang H."/>
            <person name="Korchina V."/>
            <person name="Kovar C."/>
            <person name="Lara F."/>
            <person name="Lee S."/>
            <person name="Mata R."/>
            <person name="Mathew T."/>
            <person name="Moen C."/>
            <person name="Morales K."/>
            <person name="Munidasa M."/>
            <person name="Nazareth L."/>
            <person name="Ngo R."/>
            <person name="Nguyen L."/>
            <person name="Okwuonu G."/>
            <person name="Ongeri F."/>
            <person name="Patil S."/>
            <person name="Petrosino J."/>
            <person name="Pham C."/>
            <person name="Pham P."/>
            <person name="Pu L.-L."/>
            <person name="Puazo M."/>
            <person name="Raj R."/>
            <person name="Reid J."/>
            <person name="Rouhana J."/>
            <person name="Saada N."/>
            <person name="Shang Y."/>
            <person name="Simmons D."/>
            <person name="Thornton R."/>
            <person name="Warren J."/>
            <person name="Weissenberger G."/>
            <person name="Zhang J."/>
            <person name="Zhang L."/>
            <person name="Zhou C."/>
            <person name="Zhu D."/>
            <person name="Muzny D."/>
            <person name="Worley K."/>
            <person name="Gibbs R."/>
        </authorList>
    </citation>
    <scope>NUCLEOTIDE SEQUENCE [LARGE SCALE GENOMIC DNA]</scope>
    <source>
        <strain evidence="2 3">F0268</strain>
    </source>
</reference>
<evidence type="ECO:0000313" key="3">
    <source>
        <dbReference type="Proteomes" id="UP000004121"/>
    </source>
</evidence>
<dbReference type="HOGENOM" id="CLU_2789888_0_0_9"/>
<dbReference type="AlphaFoldDB" id="C2KWE4"/>
<proteinExistence type="predicted"/>
<protein>
    <submittedName>
        <fullName evidence="2">Uncharacterized protein</fullName>
    </submittedName>
</protein>
<dbReference type="InParanoid" id="C2KWE4"/>
<feature type="region of interest" description="Disordered" evidence="1">
    <location>
        <begin position="1"/>
        <end position="68"/>
    </location>
</feature>
<accession>C2KWE4</accession>
<dbReference type="EMBL" id="ACKX01000082">
    <property type="protein sequence ID" value="EEJ51904.1"/>
    <property type="molecule type" value="Genomic_DNA"/>
</dbReference>
<dbReference type="Proteomes" id="UP000004121">
    <property type="component" value="Unassembled WGS sequence"/>
</dbReference>
<dbReference type="RefSeq" id="WP_007156276.1">
    <property type="nucleotide sequence ID" value="NZ_GG668533.1"/>
</dbReference>
<evidence type="ECO:0000313" key="2">
    <source>
        <dbReference type="EMBL" id="EEJ51904.1"/>
    </source>
</evidence>
<evidence type="ECO:0000256" key="1">
    <source>
        <dbReference type="SAM" id="MobiDB-lite"/>
    </source>
</evidence>
<dbReference type="STRING" id="585501.HMPREF6123_0813"/>
<keyword evidence="3" id="KW-1185">Reference proteome</keyword>
<sequence length="68" mass="7121">MSKNGPMQRYEGIDRDASVQIVPGSNTVDNSPRPKGVKRGQGEDDAAHGPGVTPNSDKYTGPGVGLKK</sequence>
<comment type="caution">
    <text evidence="2">The sequence shown here is derived from an EMBL/GenBank/DDBJ whole genome shotgun (WGS) entry which is preliminary data.</text>
</comment>
<gene>
    <name evidence="2" type="ORF">HMPREF6123_0813</name>
</gene>